<proteinExistence type="predicted"/>
<accession>A0ABY8SKX6</accession>
<evidence type="ECO:0000313" key="2">
    <source>
        <dbReference type="Proteomes" id="UP001240697"/>
    </source>
</evidence>
<organism evidence="1 2">
    <name type="scientific">Comamonas resistens</name>
    <dbReference type="NCBI Taxonomy" id="3046670"/>
    <lineage>
        <taxon>Bacteria</taxon>
        <taxon>Pseudomonadati</taxon>
        <taxon>Pseudomonadota</taxon>
        <taxon>Betaproteobacteria</taxon>
        <taxon>Burkholderiales</taxon>
        <taxon>Comamonadaceae</taxon>
        <taxon>Comamonas</taxon>
    </lineage>
</organism>
<protein>
    <submittedName>
        <fullName evidence="1">LysR family transcriptional regulator</fullName>
    </submittedName>
</protein>
<dbReference type="Proteomes" id="UP001240697">
    <property type="component" value="Chromosome"/>
</dbReference>
<dbReference type="SUPFAM" id="SSF46785">
    <property type="entry name" value="Winged helix' DNA-binding domain"/>
    <property type="match status" value="1"/>
</dbReference>
<dbReference type="RefSeq" id="WP_283484745.1">
    <property type="nucleotide sequence ID" value="NZ_CP125947.1"/>
</dbReference>
<dbReference type="Gene3D" id="1.10.10.10">
    <property type="entry name" value="Winged helix-like DNA-binding domain superfamily/Winged helix DNA-binding domain"/>
    <property type="match status" value="1"/>
</dbReference>
<gene>
    <name evidence="1" type="ORF">QMY55_13650</name>
</gene>
<dbReference type="InterPro" id="IPR036388">
    <property type="entry name" value="WH-like_DNA-bd_sf"/>
</dbReference>
<reference evidence="1 2" key="1">
    <citation type="submission" date="2023-05" db="EMBL/GenBank/DDBJ databases">
        <authorList>
            <person name="Yin Y."/>
            <person name="Lu Z."/>
        </authorList>
    </citation>
    <scope>NUCLEOTIDE SEQUENCE [LARGE SCALE GENOMIC DNA]</scope>
    <source>
        <strain evidence="1 2">ZM22</strain>
    </source>
</reference>
<dbReference type="InterPro" id="IPR051815">
    <property type="entry name" value="Molybdate_resp_trans_reg"/>
</dbReference>
<sequence length="108" mass="11376">MRVIAGETNAIGPGKIELLEAIDATRSIAAAAKSLGMSYRRAWLLVDELNQALCSPAVAATTGGARGGGSALTETGHQVVELYRKIEQQSAQACSEEIQQIVALVRRP</sequence>
<name>A0ABY8SKX6_9BURK</name>
<dbReference type="EMBL" id="CP125947">
    <property type="protein sequence ID" value="WHS63588.1"/>
    <property type="molecule type" value="Genomic_DNA"/>
</dbReference>
<dbReference type="PANTHER" id="PTHR30432">
    <property type="entry name" value="TRANSCRIPTIONAL REGULATOR MODE"/>
    <property type="match status" value="1"/>
</dbReference>
<dbReference type="PANTHER" id="PTHR30432:SF1">
    <property type="entry name" value="DNA-BINDING TRANSCRIPTIONAL DUAL REGULATOR MODE"/>
    <property type="match status" value="1"/>
</dbReference>
<dbReference type="InterPro" id="IPR036390">
    <property type="entry name" value="WH_DNA-bd_sf"/>
</dbReference>
<keyword evidence="2" id="KW-1185">Reference proteome</keyword>
<evidence type="ECO:0000313" key="1">
    <source>
        <dbReference type="EMBL" id="WHS63588.1"/>
    </source>
</evidence>